<evidence type="ECO:0000313" key="2">
    <source>
        <dbReference type="EMBL" id="ABS45714.1"/>
    </source>
</evidence>
<evidence type="ECO:0008006" key="4">
    <source>
        <dbReference type="Google" id="ProtNLM"/>
    </source>
</evidence>
<accession>A0A0U1QTK5</accession>
<evidence type="ECO:0000256" key="1">
    <source>
        <dbReference type="SAM" id="Phobius"/>
    </source>
</evidence>
<gene>
    <name evidence="2" type="ordered locus">YpsIP31758_B0078</name>
</gene>
<keyword evidence="1" id="KW-0472">Membrane</keyword>
<sequence>MILIFMILTPLCVLAIFGAFAYSTLHKKQHKLLCDEFYKEFGCLPDEVVISQAGGIFFTFQKDIYFLRPLIFNIKSIFVRKMNQDHYYFIRNQPKDKVRWIKVEFSLLLTGFILFLANAFVFYGFIKV</sequence>
<dbReference type="KEGG" id="ypi:YpsIP31758_B0078"/>
<keyword evidence="1" id="KW-0812">Transmembrane</keyword>
<proteinExistence type="predicted"/>
<dbReference type="AlphaFoldDB" id="A0A0U1QTK5"/>
<evidence type="ECO:0000313" key="3">
    <source>
        <dbReference type="Proteomes" id="UP000002412"/>
    </source>
</evidence>
<dbReference type="EMBL" id="CP000719">
    <property type="protein sequence ID" value="ABS45714.1"/>
    <property type="molecule type" value="Genomic_DNA"/>
</dbReference>
<geneLocation type="plasmid" evidence="3">
    <name>plasmid_153kb</name>
</geneLocation>
<dbReference type="Proteomes" id="UP000002412">
    <property type="component" value="Plasmid p_153kb"/>
</dbReference>
<dbReference type="RefSeq" id="WP_011988558.1">
    <property type="nucleotide sequence ID" value="NC_009705.1"/>
</dbReference>
<reference evidence="2 3" key="1">
    <citation type="journal article" date="2007" name="PLoS Genet.">
        <title>The complete genome sequence of Yersinia pseudotuberculosis IP31758, the causative agent of Far East scarlet-like fever.</title>
        <authorList>
            <person name="Eppinger M."/>
            <person name="Rosovitz M.J."/>
            <person name="Fricke W.F."/>
            <person name="Rasko D.A."/>
            <person name="Kokorina G."/>
            <person name="Fayolle C."/>
            <person name="Lindler L.E."/>
            <person name="Carniel E."/>
            <person name="Ravel J."/>
        </authorList>
    </citation>
    <scope>NUCLEOTIDE SEQUENCE [LARGE SCALE GENOMIC DNA]</scope>
    <source>
        <strain evidence="2 3">IP 31758</strain>
        <plasmid evidence="3">Plasmid plasmid_153kb</plasmid>
    </source>
</reference>
<feature type="transmembrane region" description="Helical" evidence="1">
    <location>
        <begin position="6"/>
        <end position="25"/>
    </location>
</feature>
<name>A0A0U1QTK5_YERP3</name>
<keyword evidence="2" id="KW-0614">Plasmid</keyword>
<organism evidence="2 3">
    <name type="scientific">Yersinia pseudotuberculosis serotype O:1b (strain IP 31758)</name>
    <dbReference type="NCBI Taxonomy" id="349747"/>
    <lineage>
        <taxon>Bacteria</taxon>
        <taxon>Pseudomonadati</taxon>
        <taxon>Pseudomonadota</taxon>
        <taxon>Gammaproteobacteria</taxon>
        <taxon>Enterobacterales</taxon>
        <taxon>Yersiniaceae</taxon>
        <taxon>Yersinia</taxon>
    </lineage>
</organism>
<dbReference type="HOGENOM" id="CLU_1833856_0_0_6"/>
<keyword evidence="1" id="KW-1133">Transmembrane helix</keyword>
<feature type="transmembrane region" description="Helical" evidence="1">
    <location>
        <begin position="105"/>
        <end position="126"/>
    </location>
</feature>
<protein>
    <recommendedName>
        <fullName evidence="4">Inner membrane protein</fullName>
    </recommendedName>
</protein>